<accession>A0AA39IP02</accession>
<organism evidence="2 3">
    <name type="scientific">Steinernema hermaphroditum</name>
    <dbReference type="NCBI Taxonomy" id="289476"/>
    <lineage>
        <taxon>Eukaryota</taxon>
        <taxon>Metazoa</taxon>
        <taxon>Ecdysozoa</taxon>
        <taxon>Nematoda</taxon>
        <taxon>Chromadorea</taxon>
        <taxon>Rhabditida</taxon>
        <taxon>Tylenchina</taxon>
        <taxon>Panagrolaimomorpha</taxon>
        <taxon>Strongyloidoidea</taxon>
        <taxon>Steinernematidae</taxon>
        <taxon>Steinernema</taxon>
    </lineage>
</organism>
<keyword evidence="1" id="KW-0732">Signal</keyword>
<evidence type="ECO:0000313" key="2">
    <source>
        <dbReference type="EMBL" id="KAK0426959.1"/>
    </source>
</evidence>
<evidence type="ECO:0000256" key="1">
    <source>
        <dbReference type="SAM" id="SignalP"/>
    </source>
</evidence>
<dbReference type="AlphaFoldDB" id="A0AA39IP02"/>
<protein>
    <submittedName>
        <fullName evidence="2">Uncharacterized protein</fullName>
    </submittedName>
</protein>
<dbReference type="Proteomes" id="UP001175271">
    <property type="component" value="Unassembled WGS sequence"/>
</dbReference>
<dbReference type="EMBL" id="JAUCMV010000001">
    <property type="protein sequence ID" value="KAK0426959.1"/>
    <property type="molecule type" value="Genomic_DNA"/>
</dbReference>
<keyword evidence="3" id="KW-1185">Reference proteome</keyword>
<comment type="caution">
    <text evidence="2">The sequence shown here is derived from an EMBL/GenBank/DDBJ whole genome shotgun (WGS) entry which is preliminary data.</text>
</comment>
<feature type="signal peptide" evidence="1">
    <location>
        <begin position="1"/>
        <end position="20"/>
    </location>
</feature>
<proteinExistence type="predicted"/>
<name>A0AA39IP02_9BILA</name>
<evidence type="ECO:0000313" key="3">
    <source>
        <dbReference type="Proteomes" id="UP001175271"/>
    </source>
</evidence>
<feature type="chain" id="PRO_5041202000" evidence="1">
    <location>
        <begin position="21"/>
        <end position="94"/>
    </location>
</feature>
<reference evidence="2" key="1">
    <citation type="submission" date="2023-06" db="EMBL/GenBank/DDBJ databases">
        <title>Genomic analysis of the entomopathogenic nematode Steinernema hermaphroditum.</title>
        <authorList>
            <person name="Schwarz E.M."/>
            <person name="Heppert J.K."/>
            <person name="Baniya A."/>
            <person name="Schwartz H.T."/>
            <person name="Tan C.-H."/>
            <person name="Antoshechkin I."/>
            <person name="Sternberg P.W."/>
            <person name="Goodrich-Blair H."/>
            <person name="Dillman A.R."/>
        </authorList>
    </citation>
    <scope>NUCLEOTIDE SEQUENCE</scope>
    <source>
        <strain evidence="2">PS9179</strain>
        <tissue evidence="2">Whole animal</tissue>
    </source>
</reference>
<gene>
    <name evidence="2" type="ORF">QR680_009990</name>
</gene>
<sequence length="94" mass="10763">MKTTLICLVVLVCFAQLALSRPRIEDFFAETVHGRPQKEDSNYDDLFLNENKCTLFPKPSDMCTKVTERKMLAHGKEAFYFKNVVLVTAENSSK</sequence>